<sequence length="81" mass="8802">MKIKILGTGCPKCQQLEAITRDAVKEMGIDAEIEKVKDIAKIMAYPVMMTPALVIDEKVVLSGKVPTKTEVSTLLKNASAR</sequence>
<keyword evidence="2" id="KW-1015">Disulfide bond</keyword>
<dbReference type="Proteomes" id="UP000053947">
    <property type="component" value="Unassembled WGS sequence"/>
</dbReference>
<name>A0A0W0GHK9_9CHLR</name>
<dbReference type="RefSeq" id="WP_058439035.1">
    <property type="nucleotide sequence ID" value="NZ_KQ758903.1"/>
</dbReference>
<protein>
    <submittedName>
        <fullName evidence="4">Small redox-active disulfide protein 2</fullName>
    </submittedName>
</protein>
<keyword evidence="2" id="KW-0676">Redox-active center</keyword>
<feature type="domain" description="Thioredoxin-like fold" evidence="3">
    <location>
        <begin position="1"/>
        <end position="76"/>
    </location>
</feature>
<dbReference type="InterPro" id="IPR036249">
    <property type="entry name" value="Thioredoxin-like_sf"/>
</dbReference>
<dbReference type="SUPFAM" id="SSF52833">
    <property type="entry name" value="Thioredoxin-like"/>
    <property type="match status" value="1"/>
</dbReference>
<keyword evidence="5" id="KW-1185">Reference proteome</keyword>
<evidence type="ECO:0000259" key="3">
    <source>
        <dbReference type="Pfam" id="PF13192"/>
    </source>
</evidence>
<proteinExistence type="predicted"/>
<dbReference type="EMBL" id="LFDV01000002">
    <property type="protein sequence ID" value="KTB48033.1"/>
    <property type="molecule type" value="Genomic_DNA"/>
</dbReference>
<feature type="disulfide bond" description="Redox-active" evidence="2">
    <location>
        <begin position="10"/>
        <end position="13"/>
    </location>
</feature>
<feature type="active site" description="Nucleophile" evidence="1">
    <location>
        <position position="13"/>
    </location>
</feature>
<organism evidence="4 5">
    <name type="scientific">Dehalogenimonas alkenigignens</name>
    <dbReference type="NCBI Taxonomy" id="1217799"/>
    <lineage>
        <taxon>Bacteria</taxon>
        <taxon>Bacillati</taxon>
        <taxon>Chloroflexota</taxon>
        <taxon>Dehalococcoidia</taxon>
        <taxon>Dehalococcoidales</taxon>
        <taxon>Dehalococcoidaceae</taxon>
        <taxon>Dehalogenimonas</taxon>
    </lineage>
</organism>
<dbReference type="PIRSF" id="PIRSF037031">
    <property type="entry name" value="Redox_disulphide_2"/>
    <property type="match status" value="1"/>
</dbReference>
<dbReference type="NCBIfam" id="TIGR00412">
    <property type="entry name" value="redox_disulf_2"/>
    <property type="match status" value="1"/>
</dbReference>
<dbReference type="Gene3D" id="3.40.30.10">
    <property type="entry name" value="Glutaredoxin"/>
    <property type="match status" value="1"/>
</dbReference>
<reference evidence="4 5" key="1">
    <citation type="submission" date="2015-06" db="EMBL/GenBank/DDBJ databases">
        <title>Genome sequence of the organohalide-respiring Dehalogenimonas alkenigignens type strain (IP3-3T).</title>
        <authorList>
            <person name="Key T.A."/>
            <person name="Richmond D.P."/>
            <person name="Bowman K.S."/>
            <person name="Cho Y.-J."/>
            <person name="Chun J."/>
            <person name="da Costa M.S."/>
            <person name="Rainey F.A."/>
            <person name="Moe W.M."/>
        </authorList>
    </citation>
    <scope>NUCLEOTIDE SEQUENCE [LARGE SCALE GENOMIC DNA]</scope>
    <source>
        <strain evidence="4 5">IP3-3</strain>
    </source>
</reference>
<dbReference type="STRING" id="1217799.DEALK_08780"/>
<dbReference type="OrthoDB" id="9800630at2"/>
<dbReference type="InterPro" id="IPR012336">
    <property type="entry name" value="Thioredoxin-like_fold"/>
</dbReference>
<gene>
    <name evidence="4" type="ORF">DEALK_08780</name>
</gene>
<dbReference type="PANTHER" id="PTHR36450">
    <property type="entry name" value="THIOREDOXIN"/>
    <property type="match status" value="1"/>
</dbReference>
<accession>A0A0W0GHK9</accession>
<evidence type="ECO:0000256" key="1">
    <source>
        <dbReference type="PIRSR" id="PIRSR037031-50"/>
    </source>
</evidence>
<evidence type="ECO:0000256" key="2">
    <source>
        <dbReference type="PIRSR" id="PIRSR037031-51"/>
    </source>
</evidence>
<dbReference type="Pfam" id="PF13192">
    <property type="entry name" value="Thioredoxin_3"/>
    <property type="match status" value="1"/>
</dbReference>
<dbReference type="InterPro" id="IPR005243">
    <property type="entry name" value="THIRX-like_proc"/>
</dbReference>
<comment type="caution">
    <text evidence="4">The sequence shown here is derived from an EMBL/GenBank/DDBJ whole genome shotgun (WGS) entry which is preliminary data.</text>
</comment>
<dbReference type="AlphaFoldDB" id="A0A0W0GHK9"/>
<evidence type="ECO:0000313" key="4">
    <source>
        <dbReference type="EMBL" id="KTB48033.1"/>
    </source>
</evidence>
<dbReference type="PANTHER" id="PTHR36450:SF1">
    <property type="entry name" value="THIOREDOXIN"/>
    <property type="match status" value="1"/>
</dbReference>
<evidence type="ECO:0000313" key="5">
    <source>
        <dbReference type="Proteomes" id="UP000053947"/>
    </source>
</evidence>
<feature type="active site" description="Nucleophile" evidence="1">
    <location>
        <position position="10"/>
    </location>
</feature>